<feature type="transmembrane region" description="Helical" evidence="8">
    <location>
        <begin position="62"/>
        <end position="80"/>
    </location>
</feature>
<evidence type="ECO:0000256" key="3">
    <source>
        <dbReference type="ARBA" id="ARBA00022692"/>
    </source>
</evidence>
<dbReference type="Proteomes" id="UP000823926">
    <property type="component" value="Unassembled WGS sequence"/>
</dbReference>
<keyword evidence="2" id="KW-1003">Cell membrane</keyword>
<proteinExistence type="predicted"/>
<dbReference type="GO" id="GO:0005886">
    <property type="term" value="C:plasma membrane"/>
    <property type="evidence" value="ECO:0007669"/>
    <property type="project" value="UniProtKB-SubCell"/>
</dbReference>
<reference evidence="10" key="1">
    <citation type="journal article" date="2021" name="PeerJ">
        <title>Extensive microbial diversity within the chicken gut microbiome revealed by metagenomics and culture.</title>
        <authorList>
            <person name="Gilroy R."/>
            <person name="Ravi A."/>
            <person name="Getino M."/>
            <person name="Pursley I."/>
            <person name="Horton D.L."/>
            <person name="Alikhan N.F."/>
            <person name="Baker D."/>
            <person name="Gharbi K."/>
            <person name="Hall N."/>
            <person name="Watson M."/>
            <person name="Adriaenssens E.M."/>
            <person name="Foster-Nyarko E."/>
            <person name="Jarju S."/>
            <person name="Secka A."/>
            <person name="Antonio M."/>
            <person name="Oren A."/>
            <person name="Chaudhuri R.R."/>
            <person name="La Ragione R."/>
            <person name="Hildebrand F."/>
            <person name="Pallen M.J."/>
        </authorList>
    </citation>
    <scope>NUCLEOTIDE SEQUENCE</scope>
    <source>
        <strain evidence="10">ChiBcec15-1070</strain>
    </source>
</reference>
<evidence type="ECO:0000256" key="7">
    <source>
        <dbReference type="RuleBase" id="RU000320"/>
    </source>
</evidence>
<feature type="transmembrane region" description="Helical" evidence="8">
    <location>
        <begin position="228"/>
        <end position="249"/>
    </location>
</feature>
<feature type="transmembrane region" description="Helical" evidence="8">
    <location>
        <begin position="180"/>
        <end position="208"/>
    </location>
</feature>
<evidence type="ECO:0000256" key="5">
    <source>
        <dbReference type="ARBA" id="ARBA00023002"/>
    </source>
</evidence>
<dbReference type="GO" id="GO:0016491">
    <property type="term" value="F:oxidoreductase activity"/>
    <property type="evidence" value="ECO:0007669"/>
    <property type="project" value="UniProtKB-KW"/>
</dbReference>
<gene>
    <name evidence="10" type="ORF">H9888_02810</name>
</gene>
<keyword evidence="6 8" id="KW-0472">Membrane</keyword>
<feature type="transmembrane region" description="Helical" evidence="8">
    <location>
        <begin position="438"/>
        <end position="460"/>
    </location>
</feature>
<feature type="transmembrane region" description="Helical" evidence="8">
    <location>
        <begin position="31"/>
        <end position="50"/>
    </location>
</feature>
<evidence type="ECO:0000313" key="10">
    <source>
        <dbReference type="EMBL" id="HIW10410.1"/>
    </source>
</evidence>
<evidence type="ECO:0000256" key="6">
    <source>
        <dbReference type="ARBA" id="ARBA00023136"/>
    </source>
</evidence>
<keyword evidence="3 7" id="KW-0812">Transmembrane</keyword>
<feature type="transmembrane region" description="Helical" evidence="8">
    <location>
        <begin position="92"/>
        <end position="111"/>
    </location>
</feature>
<dbReference type="InterPro" id="IPR001750">
    <property type="entry name" value="ND/Mrp_TM"/>
</dbReference>
<dbReference type="AlphaFoldDB" id="A0A9D1QDS6"/>
<feature type="transmembrane region" description="Helical" evidence="8">
    <location>
        <begin position="304"/>
        <end position="325"/>
    </location>
</feature>
<evidence type="ECO:0000256" key="8">
    <source>
        <dbReference type="SAM" id="Phobius"/>
    </source>
</evidence>
<feature type="domain" description="NADH:quinone oxidoreductase/Mrp antiporter transmembrane" evidence="9">
    <location>
        <begin position="111"/>
        <end position="404"/>
    </location>
</feature>
<feature type="transmembrane region" description="Helical" evidence="8">
    <location>
        <begin position="358"/>
        <end position="376"/>
    </location>
</feature>
<keyword evidence="5" id="KW-0560">Oxidoreductase</keyword>
<evidence type="ECO:0000256" key="1">
    <source>
        <dbReference type="ARBA" id="ARBA00004651"/>
    </source>
</evidence>
<evidence type="ECO:0000313" key="11">
    <source>
        <dbReference type="Proteomes" id="UP000823926"/>
    </source>
</evidence>
<dbReference type="PANTHER" id="PTHR42682:SF5">
    <property type="entry name" value="HYDROGENASE-4 COMPONENT F"/>
    <property type="match status" value="1"/>
</dbReference>
<dbReference type="InterPro" id="IPR052175">
    <property type="entry name" value="ComplexI-like_HydComp"/>
</dbReference>
<accession>A0A9D1QDS6</accession>
<evidence type="ECO:0000256" key="2">
    <source>
        <dbReference type="ARBA" id="ARBA00022475"/>
    </source>
</evidence>
<protein>
    <submittedName>
        <fullName evidence="10">Hydrogenase 4 subunit F</fullName>
    </submittedName>
</protein>
<keyword evidence="4 8" id="KW-1133">Transmembrane helix</keyword>
<feature type="transmembrane region" description="Helical" evidence="8">
    <location>
        <begin position="261"/>
        <end position="284"/>
    </location>
</feature>
<organism evidence="10 11">
    <name type="scientific">Candidatus Rikenella faecigallinarum</name>
    <dbReference type="NCBI Taxonomy" id="2838745"/>
    <lineage>
        <taxon>Bacteria</taxon>
        <taxon>Pseudomonadati</taxon>
        <taxon>Bacteroidota</taxon>
        <taxon>Bacteroidia</taxon>
        <taxon>Bacteroidales</taxon>
        <taxon>Rikenellaceae</taxon>
        <taxon>Rikenella</taxon>
    </lineage>
</organism>
<reference evidence="10" key="2">
    <citation type="submission" date="2021-04" db="EMBL/GenBank/DDBJ databases">
        <authorList>
            <person name="Gilroy R."/>
        </authorList>
    </citation>
    <scope>NUCLEOTIDE SEQUENCE</scope>
    <source>
        <strain evidence="10">ChiBcec15-1070</strain>
    </source>
</reference>
<comment type="caution">
    <text evidence="10">The sequence shown here is derived from an EMBL/GenBank/DDBJ whole genome shotgun (WGS) entry which is preliminary data.</text>
</comment>
<name>A0A9D1QDS6_9BACT</name>
<feature type="transmembrane region" description="Helical" evidence="8">
    <location>
        <begin position="118"/>
        <end position="135"/>
    </location>
</feature>
<dbReference type="Pfam" id="PF00361">
    <property type="entry name" value="Proton_antipo_M"/>
    <property type="match status" value="1"/>
</dbReference>
<dbReference type="EMBL" id="DXHL01000016">
    <property type="protein sequence ID" value="HIW10410.1"/>
    <property type="molecule type" value="Genomic_DNA"/>
</dbReference>
<feature type="transmembrane region" description="Helical" evidence="8">
    <location>
        <begin position="396"/>
        <end position="417"/>
    </location>
</feature>
<sequence length="472" mass="51512">MLINLLIVALVTTLFVSLAKRRAYVLFFAQLFFVVQVAFATWAVLNRGITTMTYFTLDTMGVTYYVLMALIGWIACWQSARYLDNETLRECKIYLISFIALNVALTGVYFANDLTVTWIFLEATTLAAAGLTYHRRTLRSLEATWKYVFVSSVGIAVAYLGVLLLSTVTTGSEGISRLSYTALAQAISSGAGNMLYVKLAFLFILVGYSSKIEVFPLCTVGVDANHSAPTPASAFISSALVGGGFVALFRVWKVMQASAELASWTGHVLLLVGALSLLMAAVYLGRTKNVKRLASYSTVENSGLMMLGLGIGGLGVWAAVLHSLAHTLIKGSFMLQISVIGKIYGSYKVPRNGGYFRVDPLGALVMVCCLIALIAMPPSVLFRTEYLIFTGLLTDGLWWLLLLVGLMLVAIIYWLCAKILPLLSRPADLTNLNMAAKNTWLSIILLLLVLLTFAAGVWQAPQLRTLIDSMVY</sequence>
<evidence type="ECO:0000256" key="4">
    <source>
        <dbReference type="ARBA" id="ARBA00022989"/>
    </source>
</evidence>
<evidence type="ECO:0000259" key="9">
    <source>
        <dbReference type="Pfam" id="PF00361"/>
    </source>
</evidence>
<comment type="subcellular location">
    <subcellularLocation>
        <location evidence="1">Cell membrane</location>
        <topology evidence="1">Multi-pass membrane protein</topology>
    </subcellularLocation>
    <subcellularLocation>
        <location evidence="7">Membrane</location>
        <topology evidence="7">Multi-pass membrane protein</topology>
    </subcellularLocation>
</comment>
<feature type="transmembrane region" description="Helical" evidence="8">
    <location>
        <begin position="147"/>
        <end position="168"/>
    </location>
</feature>
<dbReference type="PANTHER" id="PTHR42682">
    <property type="entry name" value="HYDROGENASE-4 COMPONENT F"/>
    <property type="match status" value="1"/>
</dbReference>